<keyword evidence="1" id="KW-0378">Hydrolase</keyword>
<comment type="caution">
    <text evidence="4">The sequence shown here is derived from an EMBL/GenBank/DDBJ whole genome shotgun (WGS) entry which is preliminary data.</text>
</comment>
<sequence length="335" mass="37237">MQLKSKTNYFIVMFAFLISACATPVITHFDDPTNTYNAQTTYQKLKGDYPFITIASTTSPATVKEIKNITYVQYGNRAMQLDLYLPKPSTKKLTPAIIFVHCGGWKHGYRENFTPMAVRMAEQGYAAATISYRLSPEAQYPAAIYDVKAAVRWLRIHAKKYGVDAQHVAIAGGSAGGQIASLVGVTNDEEKFDPQRKSGKVSSAVQAIINIDGLSDFTSETALKYEDDPKKNPSAAGAWFGGRYSEKTELWKEASPINHVSKNTPPILFIGSAQTRFSVGREEMIAKLKPLSVDTQVVLLPNAPHSFWMFDPWLEPSVKSTVEFLNSEFNYVPQR</sequence>
<dbReference type="InterPro" id="IPR029058">
    <property type="entry name" value="AB_hydrolase_fold"/>
</dbReference>
<dbReference type="EMBL" id="BMYZ01000001">
    <property type="protein sequence ID" value="GGY66082.1"/>
    <property type="molecule type" value="Genomic_DNA"/>
</dbReference>
<feature type="signal peptide" evidence="2">
    <location>
        <begin position="1"/>
        <end position="22"/>
    </location>
</feature>
<dbReference type="InterPro" id="IPR050300">
    <property type="entry name" value="GDXG_lipolytic_enzyme"/>
</dbReference>
<dbReference type="PANTHER" id="PTHR48081">
    <property type="entry name" value="AB HYDROLASE SUPERFAMILY PROTEIN C4A8.06C"/>
    <property type="match status" value="1"/>
</dbReference>
<evidence type="ECO:0000256" key="2">
    <source>
        <dbReference type="SAM" id="SignalP"/>
    </source>
</evidence>
<evidence type="ECO:0000256" key="1">
    <source>
        <dbReference type="ARBA" id="ARBA00022801"/>
    </source>
</evidence>
<name>A0ABQ3AVS7_9GAMM</name>
<reference evidence="5" key="1">
    <citation type="journal article" date="2019" name="Int. J. Syst. Evol. Microbiol.">
        <title>The Global Catalogue of Microorganisms (GCM) 10K type strain sequencing project: providing services to taxonomists for standard genome sequencing and annotation.</title>
        <authorList>
            <consortium name="The Broad Institute Genomics Platform"/>
            <consortium name="The Broad Institute Genome Sequencing Center for Infectious Disease"/>
            <person name="Wu L."/>
            <person name="Ma J."/>
        </authorList>
    </citation>
    <scope>NUCLEOTIDE SEQUENCE [LARGE SCALE GENOMIC DNA]</scope>
    <source>
        <strain evidence="5">KCTC 32239</strain>
    </source>
</reference>
<dbReference type="RefSeq" id="WP_189416146.1">
    <property type="nucleotide sequence ID" value="NZ_BMYZ01000001.1"/>
</dbReference>
<dbReference type="Proteomes" id="UP000619761">
    <property type="component" value="Unassembled WGS sequence"/>
</dbReference>
<keyword evidence="5" id="KW-1185">Reference proteome</keyword>
<dbReference type="Pfam" id="PF20434">
    <property type="entry name" value="BD-FAE"/>
    <property type="match status" value="1"/>
</dbReference>
<feature type="chain" id="PRO_5047125770" description="BD-FAE-like domain-containing protein" evidence="2">
    <location>
        <begin position="23"/>
        <end position="335"/>
    </location>
</feature>
<dbReference type="Gene3D" id="3.40.50.1820">
    <property type="entry name" value="alpha/beta hydrolase"/>
    <property type="match status" value="1"/>
</dbReference>
<dbReference type="PROSITE" id="PS51257">
    <property type="entry name" value="PROKAR_LIPOPROTEIN"/>
    <property type="match status" value="1"/>
</dbReference>
<gene>
    <name evidence="4" type="ORF">GCM10011613_07480</name>
</gene>
<protein>
    <recommendedName>
        <fullName evidence="3">BD-FAE-like domain-containing protein</fullName>
    </recommendedName>
</protein>
<accession>A0ABQ3AVS7</accession>
<evidence type="ECO:0000259" key="3">
    <source>
        <dbReference type="Pfam" id="PF20434"/>
    </source>
</evidence>
<proteinExistence type="predicted"/>
<evidence type="ECO:0000313" key="5">
    <source>
        <dbReference type="Proteomes" id="UP000619761"/>
    </source>
</evidence>
<feature type="domain" description="BD-FAE-like" evidence="3">
    <location>
        <begin position="81"/>
        <end position="270"/>
    </location>
</feature>
<dbReference type="PANTHER" id="PTHR48081:SF13">
    <property type="entry name" value="ALPHA_BETA HYDROLASE"/>
    <property type="match status" value="1"/>
</dbReference>
<organism evidence="4 5">
    <name type="scientific">Cellvibrio zantedeschiae</name>
    <dbReference type="NCBI Taxonomy" id="1237077"/>
    <lineage>
        <taxon>Bacteria</taxon>
        <taxon>Pseudomonadati</taxon>
        <taxon>Pseudomonadota</taxon>
        <taxon>Gammaproteobacteria</taxon>
        <taxon>Cellvibrionales</taxon>
        <taxon>Cellvibrionaceae</taxon>
        <taxon>Cellvibrio</taxon>
    </lineage>
</organism>
<evidence type="ECO:0000313" key="4">
    <source>
        <dbReference type="EMBL" id="GGY66082.1"/>
    </source>
</evidence>
<keyword evidence="2" id="KW-0732">Signal</keyword>
<dbReference type="SUPFAM" id="SSF53474">
    <property type="entry name" value="alpha/beta-Hydrolases"/>
    <property type="match status" value="1"/>
</dbReference>
<dbReference type="InterPro" id="IPR049492">
    <property type="entry name" value="BD-FAE-like_dom"/>
</dbReference>